<proteinExistence type="predicted"/>
<feature type="chain" id="PRO_5021995063" description="Alkaline phosphatase" evidence="7">
    <location>
        <begin position="19"/>
        <end position="543"/>
    </location>
</feature>
<dbReference type="GO" id="GO:0004035">
    <property type="term" value="F:alkaline phosphatase activity"/>
    <property type="evidence" value="ECO:0007669"/>
    <property type="project" value="UniProtKB-EC"/>
</dbReference>
<keyword evidence="9" id="KW-1185">Reference proteome</keyword>
<feature type="signal peptide" evidence="7">
    <location>
        <begin position="1"/>
        <end position="18"/>
    </location>
</feature>
<dbReference type="PIRSF" id="PIRSF031924">
    <property type="entry name" value="Pi-irrepressible_AP"/>
    <property type="match status" value="1"/>
</dbReference>
<evidence type="ECO:0000256" key="1">
    <source>
        <dbReference type="ARBA" id="ARBA00022553"/>
    </source>
</evidence>
<dbReference type="EMBL" id="CP042239">
    <property type="protein sequence ID" value="QDX24731.1"/>
    <property type="molecule type" value="Genomic_DNA"/>
</dbReference>
<evidence type="ECO:0000256" key="3">
    <source>
        <dbReference type="ARBA" id="ARBA00022729"/>
    </source>
</evidence>
<protein>
    <recommendedName>
        <fullName evidence="4">Alkaline phosphatase</fullName>
        <ecNumber evidence="4">3.1.3.1</ecNumber>
    </recommendedName>
</protein>
<evidence type="ECO:0000256" key="6">
    <source>
        <dbReference type="PIRSR" id="PIRSR031924-51"/>
    </source>
</evidence>
<feature type="binding site" evidence="6">
    <location>
        <position position="100"/>
    </location>
    <ligand>
        <name>substrate</name>
    </ligand>
</feature>
<sequence>MLARLLATAMLIATPALAQDVAPAPAPATPPKLIVAISVDQFSADLFAEYRQYFTGGLARLARGGVFPSGYQSHAATETCPGHSTILTGSRPARTGIVANDWMDLKTPRKDKTIYCAEDERVPDSSSDRYTVSPVHLMVPTLGDRMKAANPATRVVSVAGKDRAAVMMGGKTADQTWWWGGKGFVSYAGTPETPLVARANAAIAARIALAQPALELPDFCKPKDIAVTAGSRTVGTGRFAREAGDARAFRASPEMDGAVLALAAAQFEQMKLGRGTATDLLIVGASATDYVGHGYGTQGTEMCLQLASLDRDLGDFFKLLDASGVDYQLVLTADHGGHDLPERNRMHGLPEAARAEGVLTARAMGKTVAAKLGLGEQRLLWGGNFGDIYVDPALPPEQRAKVMDAAMNAYRAHPQVAAVFSGAEIMATASPSGPPESWTLLQRVRASYYPGRSGDFYVVLKPRITPIPVPGGSVATHGSIWDYDRRVPILFWRKGMAPFEQPNGVETVDILPTLASVIGLAVDSDEIDGRCLDLDAGPGSSCQ</sequence>
<evidence type="ECO:0000313" key="8">
    <source>
        <dbReference type="EMBL" id="QDX24731.1"/>
    </source>
</evidence>
<dbReference type="KEGG" id="ssua:FPZ54_00925"/>
<dbReference type="OrthoDB" id="9766127at2"/>
<accession>A0A518RBI4</accession>
<dbReference type="CDD" id="cd16016">
    <property type="entry name" value="AP-SPAP"/>
    <property type="match status" value="1"/>
</dbReference>
<evidence type="ECO:0000256" key="5">
    <source>
        <dbReference type="PIRSR" id="PIRSR031924-50"/>
    </source>
</evidence>
<dbReference type="Gene3D" id="3.30.1360.150">
    <property type="match status" value="1"/>
</dbReference>
<dbReference type="InterPro" id="IPR017850">
    <property type="entry name" value="Alkaline_phosphatase_core_sf"/>
</dbReference>
<name>A0A518RBI4_9SPHN</name>
<dbReference type="PANTHER" id="PTHR10151">
    <property type="entry name" value="ECTONUCLEOTIDE PYROPHOSPHATASE/PHOSPHODIESTERASE"/>
    <property type="match status" value="1"/>
</dbReference>
<dbReference type="SUPFAM" id="SSF53649">
    <property type="entry name" value="Alkaline phosphatase-like"/>
    <property type="match status" value="1"/>
</dbReference>
<evidence type="ECO:0000256" key="7">
    <source>
        <dbReference type="SAM" id="SignalP"/>
    </source>
</evidence>
<dbReference type="PANTHER" id="PTHR10151:SF120">
    <property type="entry name" value="BIS(5'-ADENOSYL)-TRIPHOSPHATASE"/>
    <property type="match status" value="1"/>
</dbReference>
<gene>
    <name evidence="8" type="ORF">FPZ54_00925</name>
</gene>
<feature type="binding site" evidence="6">
    <location>
        <begin position="161"/>
        <end position="163"/>
    </location>
    <ligand>
        <name>substrate</name>
    </ligand>
</feature>
<reference evidence="8 9" key="1">
    <citation type="submission" date="2019-07" db="EMBL/GenBank/DDBJ databases">
        <title>Sphingomonas alkalisoli sp. nov., isolated from rhizosphere soil of Suaedae salsa.</title>
        <authorList>
            <person name="Zhang H."/>
            <person name="Xu L."/>
            <person name="Zhang J.-X."/>
            <person name="Sun J.-Q."/>
        </authorList>
    </citation>
    <scope>NUCLEOTIDE SEQUENCE [LARGE SCALE GENOMIC DNA]</scope>
    <source>
        <strain evidence="8 9">XS-10</strain>
    </source>
</reference>
<keyword evidence="3 7" id="KW-0732">Signal</keyword>
<feature type="active site" description="Phosphothreonine intermediate" evidence="5">
    <location>
        <position position="79"/>
    </location>
</feature>
<dbReference type="GO" id="GO:0046872">
    <property type="term" value="F:metal ion binding"/>
    <property type="evidence" value="ECO:0007669"/>
    <property type="project" value="UniProtKB-KW"/>
</dbReference>
<dbReference type="Pfam" id="PF01663">
    <property type="entry name" value="Phosphodiest"/>
    <property type="match status" value="1"/>
</dbReference>
<evidence type="ECO:0000256" key="4">
    <source>
        <dbReference type="PIRNR" id="PIRNR031924"/>
    </source>
</evidence>
<keyword evidence="1 5" id="KW-0597">Phosphoprotein</keyword>
<keyword evidence="4" id="KW-0862">Zinc</keyword>
<dbReference type="Gene3D" id="3.40.720.10">
    <property type="entry name" value="Alkaline Phosphatase, subunit A"/>
    <property type="match status" value="1"/>
</dbReference>
<comment type="function">
    <text evidence="4">Alkaline phosphatase with broad substrate specificity.</text>
</comment>
<dbReference type="AlphaFoldDB" id="A0A518RBI4"/>
<dbReference type="Proteomes" id="UP000318055">
    <property type="component" value="Chromosome"/>
</dbReference>
<keyword evidence="2 4" id="KW-0479">Metal-binding</keyword>
<dbReference type="EC" id="3.1.3.1" evidence="4"/>
<evidence type="ECO:0000256" key="2">
    <source>
        <dbReference type="ARBA" id="ARBA00022723"/>
    </source>
</evidence>
<dbReference type="InterPro" id="IPR002591">
    <property type="entry name" value="Phosphodiest/P_Trfase"/>
</dbReference>
<evidence type="ECO:0000313" key="9">
    <source>
        <dbReference type="Proteomes" id="UP000318055"/>
    </source>
</evidence>
<organism evidence="8 9">
    <name type="scientific">Sphingomonas suaedae</name>
    <dbReference type="NCBI Taxonomy" id="2599297"/>
    <lineage>
        <taxon>Bacteria</taxon>
        <taxon>Pseudomonadati</taxon>
        <taxon>Pseudomonadota</taxon>
        <taxon>Alphaproteobacteria</taxon>
        <taxon>Sphingomonadales</taxon>
        <taxon>Sphingomonadaceae</taxon>
        <taxon>Sphingomonas</taxon>
    </lineage>
</organism>
<dbReference type="RefSeq" id="WP_145844300.1">
    <property type="nucleotide sequence ID" value="NZ_CP042239.1"/>
</dbReference>
<dbReference type="InterPro" id="IPR026263">
    <property type="entry name" value="Alkaline_phosphatase_prok"/>
</dbReference>
<comment type="catalytic activity">
    <reaction evidence="4">
        <text>a phosphate monoester + H2O = an alcohol + phosphate</text>
        <dbReference type="Rhea" id="RHEA:15017"/>
        <dbReference type="ChEBI" id="CHEBI:15377"/>
        <dbReference type="ChEBI" id="CHEBI:30879"/>
        <dbReference type="ChEBI" id="CHEBI:43474"/>
        <dbReference type="ChEBI" id="CHEBI:67140"/>
        <dbReference type="EC" id="3.1.3.1"/>
    </reaction>
</comment>
<comment type="cofactor">
    <cofactor evidence="4">
        <name>Zn(2+)</name>
        <dbReference type="ChEBI" id="CHEBI:29105"/>
    </cofactor>
    <text evidence="4">Binds 2 Zn(2+) ions.</text>
</comment>